<proteinExistence type="predicted"/>
<sequence>MSEIGRMSVNQLLDEIELCEERRYMLHEALVTRASLQEVAEVQFNELAELAQEAANYMRSLQAGEPVKKVWIAQRDAWLERLAVLIDEL</sequence>
<evidence type="ECO:0000313" key="1">
    <source>
        <dbReference type="EMBL" id="QBD75250.1"/>
    </source>
</evidence>
<gene>
    <name evidence="1" type="ORF">EPA93_04265</name>
</gene>
<reference evidence="1 2" key="1">
    <citation type="submission" date="2019-01" db="EMBL/GenBank/DDBJ databases">
        <title>Ktedonosporobacter rubrisoli SCAWS-G2.</title>
        <authorList>
            <person name="Huang Y."/>
            <person name="Yan B."/>
        </authorList>
    </citation>
    <scope>NUCLEOTIDE SEQUENCE [LARGE SCALE GENOMIC DNA]</scope>
    <source>
        <strain evidence="1 2">SCAWS-G2</strain>
    </source>
</reference>
<protein>
    <submittedName>
        <fullName evidence="1">Uncharacterized protein</fullName>
    </submittedName>
</protein>
<dbReference type="AlphaFoldDB" id="A0A4P6JJX6"/>
<dbReference type="KEGG" id="kbs:EPA93_04265"/>
<dbReference type="RefSeq" id="WP_129885849.1">
    <property type="nucleotide sequence ID" value="NZ_CP035758.1"/>
</dbReference>
<organism evidence="1 2">
    <name type="scientific">Ktedonosporobacter rubrisoli</name>
    <dbReference type="NCBI Taxonomy" id="2509675"/>
    <lineage>
        <taxon>Bacteria</taxon>
        <taxon>Bacillati</taxon>
        <taxon>Chloroflexota</taxon>
        <taxon>Ktedonobacteria</taxon>
        <taxon>Ktedonobacterales</taxon>
        <taxon>Ktedonosporobacteraceae</taxon>
        <taxon>Ktedonosporobacter</taxon>
    </lineage>
</organism>
<evidence type="ECO:0000313" key="2">
    <source>
        <dbReference type="Proteomes" id="UP000290365"/>
    </source>
</evidence>
<dbReference type="Proteomes" id="UP000290365">
    <property type="component" value="Chromosome"/>
</dbReference>
<dbReference type="EMBL" id="CP035758">
    <property type="protein sequence ID" value="QBD75250.1"/>
    <property type="molecule type" value="Genomic_DNA"/>
</dbReference>
<name>A0A4P6JJX6_KTERU</name>
<keyword evidence="2" id="KW-1185">Reference proteome</keyword>
<accession>A0A4P6JJX6</accession>